<dbReference type="EMBL" id="KF433428">
    <property type="protein sequence ID" value="AII97752.1"/>
    <property type="molecule type" value="mRNA"/>
</dbReference>
<dbReference type="AlphaFoldDB" id="A0A076KZF6"/>
<proteinExistence type="evidence at transcript level"/>
<protein>
    <submittedName>
        <fullName evidence="1">BLTX371</fullName>
    </submittedName>
</protein>
<reference evidence="1" key="1">
    <citation type="submission" date="2013-07" db="EMBL/GenBank/DDBJ databases">
        <title>Nephila pilipes venom gland.</title>
        <authorList>
            <person name="Huo L.J."/>
        </authorList>
    </citation>
    <scope>NUCLEOTIDE SEQUENCE</scope>
    <source>
        <tissue evidence="1">Venom gland</tissue>
    </source>
</reference>
<accession>A0A076KZF6</accession>
<organism evidence="1">
    <name type="scientific">Nephila pilipes</name>
    <name type="common">Giant wood spider</name>
    <name type="synonym">Nephila maculata</name>
    <dbReference type="NCBI Taxonomy" id="299642"/>
    <lineage>
        <taxon>Eukaryota</taxon>
        <taxon>Metazoa</taxon>
        <taxon>Ecdysozoa</taxon>
        <taxon>Arthropoda</taxon>
        <taxon>Chelicerata</taxon>
        <taxon>Arachnida</taxon>
        <taxon>Araneae</taxon>
        <taxon>Araneomorphae</taxon>
        <taxon>Entelegynae</taxon>
        <taxon>Araneoidea</taxon>
        <taxon>Nephilidae</taxon>
        <taxon>Nephila</taxon>
    </lineage>
</organism>
<evidence type="ECO:0000313" key="1">
    <source>
        <dbReference type="EMBL" id="AII97752.1"/>
    </source>
</evidence>
<sequence length="37" mass="4372">MQISVNILLCCAFPQVYQMYLHFLLSVCRNVLPYSYT</sequence>
<name>A0A076KZF6_NEPPI</name>